<reference evidence="13" key="3">
    <citation type="submission" date="2019-06" db="EMBL/GenBank/DDBJ databases">
        <authorList>
            <person name="Poynton C."/>
            <person name="Hasenbein S."/>
            <person name="Benoit J.B."/>
            <person name="Sepulveda M.S."/>
            <person name="Poelchau M.F."/>
            <person name="Murali S.C."/>
            <person name="Chen S."/>
            <person name="Glastad K.M."/>
            <person name="Werren J.H."/>
            <person name="Vineis J.H."/>
            <person name="Bowen J.L."/>
            <person name="Friedrich M."/>
            <person name="Jones J."/>
            <person name="Robertson H.M."/>
            <person name="Feyereisen R."/>
            <person name="Mechler-Hickson A."/>
            <person name="Mathers N."/>
            <person name="Lee C.E."/>
            <person name="Colbourne J.K."/>
            <person name="Biales A."/>
            <person name="Johnston J.S."/>
            <person name="Wellborn G.A."/>
            <person name="Rosendale A.J."/>
            <person name="Cridge A.G."/>
            <person name="Munoz-Torres M.C."/>
            <person name="Bain P.A."/>
            <person name="Manny A.R."/>
            <person name="Major K.M."/>
            <person name="Lambert F.N."/>
            <person name="Vulpe C.D."/>
            <person name="Tuck P."/>
            <person name="Blalock B.J."/>
            <person name="Lin Y.-Y."/>
            <person name="Smith M.E."/>
            <person name="Ochoa-Acuna H."/>
            <person name="Chen M.-J.M."/>
            <person name="Childers C.P."/>
            <person name="Qu J."/>
            <person name="Dugan S."/>
            <person name="Lee S.L."/>
            <person name="Chao H."/>
            <person name="Dinh H."/>
            <person name="Han Y."/>
            <person name="Doddapaneni H."/>
            <person name="Worley K.C."/>
            <person name="Muzny D.M."/>
            <person name="Gibbs R.A."/>
            <person name="Richards S."/>
        </authorList>
    </citation>
    <scope>NUCLEOTIDE SEQUENCE</scope>
    <source>
        <strain evidence="13">HAZT.00-mixed</strain>
        <tissue evidence="13">Whole organism</tissue>
    </source>
</reference>
<evidence type="ECO:0000256" key="8">
    <source>
        <dbReference type="ARBA" id="ARBA00023170"/>
    </source>
</evidence>
<keyword evidence="6" id="KW-0406">Ion transport</keyword>
<evidence type="ECO:0000259" key="12">
    <source>
        <dbReference type="SMART" id="SM00918"/>
    </source>
</evidence>
<dbReference type="Pfam" id="PF10613">
    <property type="entry name" value="Lig_chan-Glu_bd"/>
    <property type="match status" value="1"/>
</dbReference>
<reference evidence="13" key="1">
    <citation type="submission" date="2014-08" db="EMBL/GenBank/DDBJ databases">
        <authorList>
            <person name="Murali S."/>
            <person name="Richards S."/>
            <person name="Bandaranaike D."/>
            <person name="Bellair M."/>
            <person name="Blankenburg K."/>
            <person name="Chao H."/>
            <person name="Dinh H."/>
            <person name="Doddapaneni H."/>
            <person name="Dugan-Rocha S."/>
            <person name="Elkadiri S."/>
            <person name="Gnanaolivu R."/>
            <person name="Hughes D."/>
            <person name="Lee S."/>
            <person name="Li M."/>
            <person name="Ming W."/>
            <person name="Munidasa M."/>
            <person name="Muniz J."/>
            <person name="Nguyen L."/>
            <person name="Osuji N."/>
            <person name="Pu L.-L."/>
            <person name="Puazo M."/>
            <person name="Skinner E."/>
            <person name="Qu C."/>
            <person name="Quiroz J."/>
            <person name="Raj R."/>
            <person name="Weissenberger G."/>
            <person name="Xin Y."/>
            <person name="Zou X."/>
            <person name="Han Y."/>
            <person name="Worley K."/>
            <person name="Muzny D."/>
            <person name="Gibbs R."/>
        </authorList>
    </citation>
    <scope>NUCLEOTIDE SEQUENCE</scope>
    <source>
        <strain evidence="13">HAZT.00-mixed</strain>
        <tissue evidence="13">Whole organism</tissue>
    </source>
</reference>
<organism evidence="13">
    <name type="scientific">Hyalella azteca</name>
    <name type="common">Amphipod</name>
    <dbReference type="NCBI Taxonomy" id="294128"/>
    <lineage>
        <taxon>Eukaryota</taxon>
        <taxon>Metazoa</taxon>
        <taxon>Ecdysozoa</taxon>
        <taxon>Arthropoda</taxon>
        <taxon>Crustacea</taxon>
        <taxon>Multicrustacea</taxon>
        <taxon>Malacostraca</taxon>
        <taxon>Eumalacostraca</taxon>
        <taxon>Peracarida</taxon>
        <taxon>Amphipoda</taxon>
        <taxon>Senticaudata</taxon>
        <taxon>Talitrida</taxon>
        <taxon>Talitroidea</taxon>
        <taxon>Hyalellidae</taxon>
        <taxon>Hyalella</taxon>
    </lineage>
</organism>
<evidence type="ECO:0000256" key="9">
    <source>
        <dbReference type="ARBA" id="ARBA00023180"/>
    </source>
</evidence>
<evidence type="ECO:0000256" key="10">
    <source>
        <dbReference type="ARBA" id="ARBA00023286"/>
    </source>
</evidence>
<dbReference type="SUPFAM" id="SSF53850">
    <property type="entry name" value="Periplasmic binding protein-like II"/>
    <property type="match status" value="1"/>
</dbReference>
<dbReference type="EMBL" id="JQDR03014048">
    <property type="protein sequence ID" value="KAA0188750.1"/>
    <property type="molecule type" value="Genomic_DNA"/>
</dbReference>
<dbReference type="GO" id="GO:0043226">
    <property type="term" value="C:organelle"/>
    <property type="evidence" value="ECO:0007669"/>
    <property type="project" value="UniProtKB-ARBA"/>
</dbReference>
<reference evidence="13" key="2">
    <citation type="journal article" date="2018" name="Environ. Sci. Technol.">
        <title>The Toxicogenome of Hyalella azteca: A Model for Sediment Ecotoxicology and Evolutionary Toxicology.</title>
        <authorList>
            <person name="Poynton H.C."/>
            <person name="Hasenbein S."/>
            <person name="Benoit J.B."/>
            <person name="Sepulveda M.S."/>
            <person name="Poelchau M.F."/>
            <person name="Hughes D.S.T."/>
            <person name="Murali S.C."/>
            <person name="Chen S."/>
            <person name="Glastad K.M."/>
            <person name="Goodisman M.A.D."/>
            <person name="Werren J.H."/>
            <person name="Vineis J.H."/>
            <person name="Bowen J.L."/>
            <person name="Friedrich M."/>
            <person name="Jones J."/>
            <person name="Robertson H.M."/>
            <person name="Feyereisen R."/>
            <person name="Mechler-Hickson A."/>
            <person name="Mathers N."/>
            <person name="Lee C.E."/>
            <person name="Colbourne J.K."/>
            <person name="Biales A."/>
            <person name="Johnston J.S."/>
            <person name="Wellborn G.A."/>
            <person name="Rosendale A.J."/>
            <person name="Cridge A.G."/>
            <person name="Munoz-Torres M.C."/>
            <person name="Bain P.A."/>
            <person name="Manny A.R."/>
            <person name="Major K.M."/>
            <person name="Lambert F.N."/>
            <person name="Vulpe C.D."/>
            <person name="Tuck P."/>
            <person name="Blalock B.J."/>
            <person name="Lin Y.Y."/>
            <person name="Smith M.E."/>
            <person name="Ochoa-Acuna H."/>
            <person name="Chen M.M."/>
            <person name="Childers C.P."/>
            <person name="Qu J."/>
            <person name="Dugan S."/>
            <person name="Lee S.L."/>
            <person name="Chao H."/>
            <person name="Dinh H."/>
            <person name="Han Y."/>
            <person name="Doddapaneni H."/>
            <person name="Worley K.C."/>
            <person name="Muzny D.M."/>
            <person name="Gibbs R.A."/>
            <person name="Richards S."/>
        </authorList>
    </citation>
    <scope>NUCLEOTIDE SEQUENCE</scope>
    <source>
        <strain evidence="13">HAZT.00-mixed</strain>
        <tissue evidence="13">Whole organism</tissue>
    </source>
</reference>
<dbReference type="FunFam" id="3.40.190.10:FF:000078">
    <property type="entry name" value="glutamate receptor ionotropic, NMDA 3B"/>
    <property type="match status" value="1"/>
</dbReference>
<dbReference type="GO" id="GO:0015276">
    <property type="term" value="F:ligand-gated monoatomic ion channel activity"/>
    <property type="evidence" value="ECO:0007669"/>
    <property type="project" value="InterPro"/>
</dbReference>
<dbReference type="Gene3D" id="3.40.190.10">
    <property type="entry name" value="Periplasmic binding protein-like II"/>
    <property type="match status" value="1"/>
</dbReference>
<dbReference type="SMART" id="SM00918">
    <property type="entry name" value="Lig_chan-Glu_bd"/>
    <property type="match status" value="1"/>
</dbReference>
<evidence type="ECO:0000256" key="5">
    <source>
        <dbReference type="ARBA" id="ARBA00023054"/>
    </source>
</evidence>
<keyword evidence="4" id="KW-1133">Transmembrane helix</keyword>
<name>A0A6A0GU85_HYAAZ</name>
<evidence type="ECO:0000256" key="3">
    <source>
        <dbReference type="ARBA" id="ARBA00022692"/>
    </source>
</evidence>
<accession>A0A6A0GU85</accession>
<evidence type="ECO:0000256" key="4">
    <source>
        <dbReference type="ARBA" id="ARBA00022989"/>
    </source>
</evidence>
<evidence type="ECO:0000256" key="6">
    <source>
        <dbReference type="ARBA" id="ARBA00023065"/>
    </source>
</evidence>
<keyword evidence="5" id="KW-0175">Coiled coil</keyword>
<dbReference type="GO" id="GO:0005886">
    <property type="term" value="C:plasma membrane"/>
    <property type="evidence" value="ECO:0007669"/>
    <property type="project" value="UniProtKB-ARBA"/>
</dbReference>
<dbReference type="InterPro" id="IPR019594">
    <property type="entry name" value="Glu/Gly-bd"/>
</dbReference>
<feature type="domain" description="Ionotropic glutamate receptor L-glutamate and glycine-binding" evidence="12">
    <location>
        <begin position="1"/>
        <end position="49"/>
    </location>
</feature>
<evidence type="ECO:0000256" key="2">
    <source>
        <dbReference type="ARBA" id="ARBA00022448"/>
    </source>
</evidence>
<gene>
    <name evidence="13" type="ORF">HAZT_HAZT012247</name>
</gene>
<dbReference type="InterPro" id="IPR015683">
    <property type="entry name" value="Ionotropic_Glu_rcpt"/>
</dbReference>
<keyword evidence="3" id="KW-0812">Transmembrane</keyword>
<comment type="subcellular location">
    <subcellularLocation>
        <location evidence="1">Membrane</location>
        <topology evidence="1">Multi-pass membrane protein</topology>
    </subcellularLocation>
</comment>
<evidence type="ECO:0000313" key="13">
    <source>
        <dbReference type="EMBL" id="KAA0188750.1"/>
    </source>
</evidence>
<dbReference type="PANTHER" id="PTHR18966">
    <property type="entry name" value="IONOTROPIC GLUTAMATE RECEPTOR"/>
    <property type="match status" value="1"/>
</dbReference>
<keyword evidence="2" id="KW-0813">Transport</keyword>
<proteinExistence type="predicted"/>
<keyword evidence="7" id="KW-0472">Membrane</keyword>
<dbReference type="Proteomes" id="UP000711488">
    <property type="component" value="Unassembled WGS sequence"/>
</dbReference>
<keyword evidence="10" id="KW-1071">Ligand-gated ion channel</keyword>
<keyword evidence="8" id="KW-0675">Receptor</keyword>
<evidence type="ECO:0000256" key="1">
    <source>
        <dbReference type="ARBA" id="ARBA00004141"/>
    </source>
</evidence>
<protein>
    <recommendedName>
        <fullName evidence="12">Ionotropic glutamate receptor L-glutamate and glycine-binding domain-containing protein</fullName>
    </recommendedName>
</protein>
<sequence length="99" mass="10733">MCCSGFCIDLLKKFSVDLGFTYDLVQVEDKKWGTIEGAKWNGLVAALLNHKADMALSSFKINSDRESVVDFTVPFLESGISIVVAKRTGIISPTAFLGG</sequence>
<evidence type="ECO:0000256" key="7">
    <source>
        <dbReference type="ARBA" id="ARBA00023136"/>
    </source>
</evidence>
<keyword evidence="11" id="KW-0407">Ion channel</keyword>
<comment type="caution">
    <text evidence="13">The sequence shown here is derived from an EMBL/GenBank/DDBJ whole genome shotgun (WGS) entry which is preliminary data.</text>
</comment>
<dbReference type="AlphaFoldDB" id="A0A6A0GU85"/>
<keyword evidence="9" id="KW-0325">Glycoprotein</keyword>
<evidence type="ECO:0000256" key="11">
    <source>
        <dbReference type="ARBA" id="ARBA00023303"/>
    </source>
</evidence>